<feature type="compositionally biased region" description="Basic and acidic residues" evidence="1">
    <location>
        <begin position="14"/>
        <end position="27"/>
    </location>
</feature>
<sequence length="167" mass="18427">MIFKAGGKPPGKSPPEKSEQTKEVEKSDESAKVERCSEVCGAAWAGWVQCAVVCACAMSLLCSGYGAVRQRALRERLLVLEEQTRALRSALLEPQQPLARLRRDLHYSDCMCPPGTCLLLNDSVLLTMKLLVLEEQTHALPSNLLELQRSYALIINSLSFIISLLVL</sequence>
<proteinExistence type="predicted"/>
<accession>A0A5E4PZL7</accession>
<evidence type="ECO:0000313" key="2">
    <source>
        <dbReference type="EMBL" id="VVC90497.1"/>
    </source>
</evidence>
<organism evidence="2 3">
    <name type="scientific">Leptidea sinapis</name>
    <dbReference type="NCBI Taxonomy" id="189913"/>
    <lineage>
        <taxon>Eukaryota</taxon>
        <taxon>Metazoa</taxon>
        <taxon>Ecdysozoa</taxon>
        <taxon>Arthropoda</taxon>
        <taxon>Hexapoda</taxon>
        <taxon>Insecta</taxon>
        <taxon>Pterygota</taxon>
        <taxon>Neoptera</taxon>
        <taxon>Endopterygota</taxon>
        <taxon>Lepidoptera</taxon>
        <taxon>Glossata</taxon>
        <taxon>Ditrysia</taxon>
        <taxon>Papilionoidea</taxon>
        <taxon>Pieridae</taxon>
        <taxon>Dismorphiinae</taxon>
        <taxon>Leptidea</taxon>
    </lineage>
</organism>
<evidence type="ECO:0000313" key="3">
    <source>
        <dbReference type="Proteomes" id="UP000324832"/>
    </source>
</evidence>
<dbReference type="AlphaFoldDB" id="A0A5E4PZL7"/>
<feature type="region of interest" description="Disordered" evidence="1">
    <location>
        <begin position="1"/>
        <end position="27"/>
    </location>
</feature>
<gene>
    <name evidence="2" type="ORF">LSINAPIS_LOCUS3389</name>
</gene>
<name>A0A5E4PZL7_9NEOP</name>
<dbReference type="EMBL" id="FZQP02000804">
    <property type="protein sequence ID" value="VVC90497.1"/>
    <property type="molecule type" value="Genomic_DNA"/>
</dbReference>
<reference evidence="2 3" key="1">
    <citation type="submission" date="2017-07" db="EMBL/GenBank/DDBJ databases">
        <authorList>
            <person name="Talla V."/>
            <person name="Backstrom N."/>
        </authorList>
    </citation>
    <scope>NUCLEOTIDE SEQUENCE [LARGE SCALE GENOMIC DNA]</scope>
</reference>
<keyword evidence="3" id="KW-1185">Reference proteome</keyword>
<protein>
    <submittedName>
        <fullName evidence="2">Uncharacterized protein</fullName>
    </submittedName>
</protein>
<dbReference type="Proteomes" id="UP000324832">
    <property type="component" value="Unassembled WGS sequence"/>
</dbReference>
<evidence type="ECO:0000256" key="1">
    <source>
        <dbReference type="SAM" id="MobiDB-lite"/>
    </source>
</evidence>